<sequence>MSTKYRSTEERIERIDDVRDLDVGDEVLFGDRSKPLVVRDAGSRPFETMENGAVEQHAVEVSGEWANANTYLLVNQRHFREGERTGKVILDMHHSVSVRRVGGDD</sequence>
<dbReference type="AlphaFoldDB" id="A0ABD5U3H5"/>
<proteinExistence type="predicted"/>
<gene>
    <name evidence="1" type="ORF">ACFQEV_11655</name>
</gene>
<name>A0ABD5U3H5_9EURY</name>
<dbReference type="RefSeq" id="WP_379696057.1">
    <property type="nucleotide sequence ID" value="NZ_JBHSXH010000015.1"/>
</dbReference>
<comment type="caution">
    <text evidence="1">The sequence shown here is derived from an EMBL/GenBank/DDBJ whole genome shotgun (WGS) entry which is preliminary data.</text>
</comment>
<evidence type="ECO:0000313" key="1">
    <source>
        <dbReference type="EMBL" id="MFC6825640.1"/>
    </source>
</evidence>
<dbReference type="EMBL" id="JBHSXH010000015">
    <property type="protein sequence ID" value="MFC6825640.1"/>
    <property type="molecule type" value="Genomic_DNA"/>
</dbReference>
<evidence type="ECO:0000313" key="2">
    <source>
        <dbReference type="Proteomes" id="UP001596408"/>
    </source>
</evidence>
<keyword evidence="2" id="KW-1185">Reference proteome</keyword>
<dbReference type="Proteomes" id="UP001596408">
    <property type="component" value="Unassembled WGS sequence"/>
</dbReference>
<reference evidence="1 2" key="1">
    <citation type="journal article" date="2019" name="Int. J. Syst. Evol. Microbiol.">
        <title>The Global Catalogue of Microorganisms (GCM) 10K type strain sequencing project: providing services to taxonomists for standard genome sequencing and annotation.</title>
        <authorList>
            <consortium name="The Broad Institute Genomics Platform"/>
            <consortium name="The Broad Institute Genome Sequencing Center for Infectious Disease"/>
            <person name="Wu L."/>
            <person name="Ma J."/>
        </authorList>
    </citation>
    <scope>NUCLEOTIDE SEQUENCE [LARGE SCALE GENOMIC DNA]</scope>
    <source>
        <strain evidence="1 2">YIM 94188</strain>
    </source>
</reference>
<organism evidence="1 2">
    <name type="scientific">Halopelagius fulvigenes</name>
    <dbReference type="NCBI Taxonomy" id="1198324"/>
    <lineage>
        <taxon>Archaea</taxon>
        <taxon>Methanobacteriati</taxon>
        <taxon>Methanobacteriota</taxon>
        <taxon>Stenosarchaea group</taxon>
        <taxon>Halobacteria</taxon>
        <taxon>Halobacteriales</taxon>
        <taxon>Haloferacaceae</taxon>
    </lineage>
</organism>
<accession>A0ABD5U3H5</accession>
<protein>
    <submittedName>
        <fullName evidence="1">Uncharacterized protein</fullName>
    </submittedName>
</protein>